<reference evidence="1" key="1">
    <citation type="submission" date="2014-09" db="EMBL/GenBank/DDBJ databases">
        <authorList>
            <person name="Magalhaes I.L.F."/>
            <person name="Oliveira U."/>
            <person name="Santos F.R."/>
            <person name="Vidigal T.H.D.A."/>
            <person name="Brescovit A.D."/>
            <person name="Santos A.J."/>
        </authorList>
    </citation>
    <scope>NUCLEOTIDE SEQUENCE</scope>
    <source>
        <tissue evidence="1">Shoot tissue taken approximately 20 cm above the soil surface</tissue>
    </source>
</reference>
<protein>
    <submittedName>
        <fullName evidence="1">Uncharacterized protein</fullName>
    </submittedName>
</protein>
<organism evidence="1">
    <name type="scientific">Arundo donax</name>
    <name type="common">Giant reed</name>
    <name type="synonym">Donax arundinaceus</name>
    <dbReference type="NCBI Taxonomy" id="35708"/>
    <lineage>
        <taxon>Eukaryota</taxon>
        <taxon>Viridiplantae</taxon>
        <taxon>Streptophyta</taxon>
        <taxon>Embryophyta</taxon>
        <taxon>Tracheophyta</taxon>
        <taxon>Spermatophyta</taxon>
        <taxon>Magnoliopsida</taxon>
        <taxon>Liliopsida</taxon>
        <taxon>Poales</taxon>
        <taxon>Poaceae</taxon>
        <taxon>PACMAD clade</taxon>
        <taxon>Arundinoideae</taxon>
        <taxon>Arundineae</taxon>
        <taxon>Arundo</taxon>
    </lineage>
</organism>
<sequence>MVDTMVSFKQSYEFVKDLELNMSQVQDRRQDTRERYKPLIRLV</sequence>
<reference evidence="1" key="2">
    <citation type="journal article" date="2015" name="Data Brief">
        <title>Shoot transcriptome of the giant reed, Arundo donax.</title>
        <authorList>
            <person name="Barrero R.A."/>
            <person name="Guerrero F.D."/>
            <person name="Moolhuijzen P."/>
            <person name="Goolsby J.A."/>
            <person name="Tidwell J."/>
            <person name="Bellgard S.E."/>
            <person name="Bellgard M.I."/>
        </authorList>
    </citation>
    <scope>NUCLEOTIDE SEQUENCE</scope>
    <source>
        <tissue evidence="1">Shoot tissue taken approximately 20 cm above the soil surface</tissue>
    </source>
</reference>
<accession>A0A0A8XWJ4</accession>
<dbReference type="EMBL" id="GBRH01279511">
    <property type="protein sequence ID" value="JAD18384.1"/>
    <property type="molecule type" value="Transcribed_RNA"/>
</dbReference>
<proteinExistence type="predicted"/>
<dbReference type="AlphaFoldDB" id="A0A0A8XWJ4"/>
<evidence type="ECO:0000313" key="1">
    <source>
        <dbReference type="EMBL" id="JAD18384.1"/>
    </source>
</evidence>
<name>A0A0A8XWJ4_ARUDO</name>